<dbReference type="GO" id="GO:0032259">
    <property type="term" value="P:methylation"/>
    <property type="evidence" value="ECO:0007669"/>
    <property type="project" value="UniProtKB-KW"/>
</dbReference>
<evidence type="ECO:0000313" key="5">
    <source>
        <dbReference type="EMBL" id="GAD85942.1"/>
    </source>
</evidence>
<dbReference type="RefSeq" id="WP_019047283.1">
    <property type="nucleotide sequence ID" value="NZ_BAFO02000032.1"/>
</dbReference>
<keyword evidence="6" id="KW-1185">Reference proteome</keyword>
<dbReference type="AlphaFoldDB" id="U5E7J0"/>
<feature type="domain" description="Methyltransferase type 11" evidence="4">
    <location>
        <begin position="44"/>
        <end position="141"/>
    </location>
</feature>
<keyword evidence="2" id="KW-0808">Transferase</keyword>
<dbReference type="CDD" id="cd02440">
    <property type="entry name" value="AdoMet_MTases"/>
    <property type="match status" value="1"/>
</dbReference>
<evidence type="ECO:0000313" key="6">
    <source>
        <dbReference type="Proteomes" id="UP000017048"/>
    </source>
</evidence>
<dbReference type="eggNOG" id="COG2227">
    <property type="taxonomic scope" value="Bacteria"/>
</dbReference>
<keyword evidence="1 5" id="KW-0489">Methyltransferase</keyword>
<name>U5E7J0_NOCAS</name>
<comment type="caution">
    <text evidence="5">The sequence shown here is derived from an EMBL/GenBank/DDBJ whole genome shotgun (WGS) entry which is preliminary data.</text>
</comment>
<proteinExistence type="predicted"/>
<dbReference type="InterPro" id="IPR013216">
    <property type="entry name" value="Methyltransf_11"/>
</dbReference>
<evidence type="ECO:0000256" key="2">
    <source>
        <dbReference type="ARBA" id="ARBA00022679"/>
    </source>
</evidence>
<sequence>MADFDAKLDVFRQWQATPWGRLRYAVAAANLARHLPTGSSLRVLDVGGGNGLDALGLAAQGHHVTIADISEPALRAARALAREHDVADRILTRQVAADALVDAFGAGTFDVVLCHNVVQYVAEPGALLRNSRGVVSRAGIVSVIAPNADADPLITAVRSHNLDLALDQLGSPTRHTATYDTLVRACYADRTEDDMREAGLKNLAHYGIRSVCDLIVEDELKADPRFYDRLERLETVLAVRPAYRATARFFHLIAVPARGEPAAG</sequence>
<dbReference type="GeneID" id="91517704"/>
<dbReference type="PANTHER" id="PTHR43464">
    <property type="entry name" value="METHYLTRANSFERASE"/>
    <property type="match status" value="1"/>
</dbReference>
<evidence type="ECO:0000256" key="1">
    <source>
        <dbReference type="ARBA" id="ARBA00022603"/>
    </source>
</evidence>
<dbReference type="PANTHER" id="PTHR43464:SF19">
    <property type="entry name" value="UBIQUINONE BIOSYNTHESIS O-METHYLTRANSFERASE, MITOCHONDRIAL"/>
    <property type="match status" value="1"/>
</dbReference>
<dbReference type="Proteomes" id="UP000017048">
    <property type="component" value="Unassembled WGS sequence"/>
</dbReference>
<reference evidence="5 6" key="1">
    <citation type="journal article" date="2014" name="BMC Genomics">
        <title>Genome based analysis of type-I polyketide synthase and nonribosomal peptide synthetase gene clusters in seven strains of five representative Nocardia species.</title>
        <authorList>
            <person name="Komaki H."/>
            <person name="Ichikawa N."/>
            <person name="Hosoyama A."/>
            <person name="Takahashi-Nakaguchi A."/>
            <person name="Matsuzawa T."/>
            <person name="Suzuki K."/>
            <person name="Fujita N."/>
            <person name="Gonoi T."/>
        </authorList>
    </citation>
    <scope>NUCLEOTIDE SEQUENCE [LARGE SCALE GENOMIC DNA]</scope>
    <source>
        <strain evidence="5 6">NBRC 15531</strain>
    </source>
</reference>
<keyword evidence="3" id="KW-0949">S-adenosyl-L-methionine</keyword>
<dbReference type="STRING" id="1824.SAMN05444423_102676"/>
<dbReference type="InterPro" id="IPR029063">
    <property type="entry name" value="SAM-dependent_MTases_sf"/>
</dbReference>
<dbReference type="Pfam" id="PF08241">
    <property type="entry name" value="Methyltransf_11"/>
    <property type="match status" value="1"/>
</dbReference>
<evidence type="ECO:0000259" key="4">
    <source>
        <dbReference type="Pfam" id="PF08241"/>
    </source>
</evidence>
<protein>
    <submittedName>
        <fullName evidence="5">Methyltransferase</fullName>
    </submittedName>
</protein>
<gene>
    <name evidence="5" type="ORF">NCAST_32_04270</name>
</gene>
<dbReference type="Gene3D" id="3.40.50.150">
    <property type="entry name" value="Vaccinia Virus protein VP39"/>
    <property type="match status" value="1"/>
</dbReference>
<accession>U5E7J0</accession>
<dbReference type="GO" id="GO:0008757">
    <property type="term" value="F:S-adenosylmethionine-dependent methyltransferase activity"/>
    <property type="evidence" value="ECO:0007669"/>
    <property type="project" value="InterPro"/>
</dbReference>
<dbReference type="EMBL" id="BAFO02000032">
    <property type="protein sequence ID" value="GAD85942.1"/>
    <property type="molecule type" value="Genomic_DNA"/>
</dbReference>
<evidence type="ECO:0000256" key="3">
    <source>
        <dbReference type="ARBA" id="ARBA00022691"/>
    </source>
</evidence>
<organism evidence="5 6">
    <name type="scientific">Nocardia asteroides NBRC 15531</name>
    <dbReference type="NCBI Taxonomy" id="1110697"/>
    <lineage>
        <taxon>Bacteria</taxon>
        <taxon>Bacillati</taxon>
        <taxon>Actinomycetota</taxon>
        <taxon>Actinomycetes</taxon>
        <taxon>Mycobacteriales</taxon>
        <taxon>Nocardiaceae</taxon>
        <taxon>Nocardia</taxon>
    </lineage>
</organism>
<dbReference type="SUPFAM" id="SSF53335">
    <property type="entry name" value="S-adenosyl-L-methionine-dependent methyltransferases"/>
    <property type="match status" value="1"/>
</dbReference>